<organism evidence="3 4">
    <name type="scientific">Candidatus Onthousia excrementipullorum</name>
    <dbReference type="NCBI Taxonomy" id="2840884"/>
    <lineage>
        <taxon>Bacteria</taxon>
        <taxon>Bacillati</taxon>
        <taxon>Bacillota</taxon>
        <taxon>Bacilli</taxon>
        <taxon>Candidatus Onthousia</taxon>
    </lineage>
</organism>
<keyword evidence="1" id="KW-1133">Transmembrane helix</keyword>
<feature type="transmembrane region" description="Helical" evidence="1">
    <location>
        <begin position="7"/>
        <end position="26"/>
    </location>
</feature>
<comment type="caution">
    <text evidence="3">The sequence shown here is derived from an EMBL/GenBank/DDBJ whole genome shotgun (WGS) entry which is preliminary data.</text>
</comment>
<evidence type="ECO:0000313" key="3">
    <source>
        <dbReference type="EMBL" id="HIR59657.1"/>
    </source>
</evidence>
<evidence type="ECO:0000313" key="4">
    <source>
        <dbReference type="Proteomes" id="UP000824232"/>
    </source>
</evidence>
<accession>A0A9D1DVC1</accession>
<dbReference type="AlphaFoldDB" id="A0A9D1DVC1"/>
<dbReference type="EMBL" id="DVHC01000062">
    <property type="protein sequence ID" value="HIR59657.1"/>
    <property type="molecule type" value="Genomic_DNA"/>
</dbReference>
<dbReference type="GO" id="GO:0042802">
    <property type="term" value="F:identical protein binding"/>
    <property type="evidence" value="ECO:0007669"/>
    <property type="project" value="TreeGrafter"/>
</dbReference>
<keyword evidence="1" id="KW-0812">Transmembrane</keyword>
<evidence type="ECO:0000259" key="2">
    <source>
        <dbReference type="Pfam" id="PF14501"/>
    </source>
</evidence>
<dbReference type="SUPFAM" id="SSF55874">
    <property type="entry name" value="ATPase domain of HSP90 chaperone/DNA topoisomerase II/histidine kinase"/>
    <property type="match status" value="1"/>
</dbReference>
<name>A0A9D1DVC1_9FIRM</name>
<feature type="transmembrane region" description="Helical" evidence="1">
    <location>
        <begin position="188"/>
        <end position="206"/>
    </location>
</feature>
<dbReference type="InterPro" id="IPR032834">
    <property type="entry name" value="NatK-like_C"/>
</dbReference>
<feature type="transmembrane region" description="Helical" evidence="1">
    <location>
        <begin position="38"/>
        <end position="67"/>
    </location>
</feature>
<feature type="domain" description="Sensor histidine kinase NatK-like C-terminal" evidence="2">
    <location>
        <begin position="328"/>
        <end position="426"/>
    </location>
</feature>
<protein>
    <submittedName>
        <fullName evidence="3">GHKL domain-containing protein</fullName>
    </submittedName>
</protein>
<dbReference type="PANTHER" id="PTHR40448">
    <property type="entry name" value="TWO-COMPONENT SENSOR HISTIDINE KINASE"/>
    <property type="match status" value="1"/>
</dbReference>
<gene>
    <name evidence="3" type="ORF">IAB38_06365</name>
</gene>
<dbReference type="InterPro" id="IPR036890">
    <property type="entry name" value="HATPase_C_sf"/>
</dbReference>
<feature type="transmembrane region" description="Helical" evidence="1">
    <location>
        <begin position="117"/>
        <end position="139"/>
    </location>
</feature>
<proteinExistence type="predicted"/>
<reference evidence="3" key="1">
    <citation type="submission" date="2020-10" db="EMBL/GenBank/DDBJ databases">
        <authorList>
            <person name="Gilroy R."/>
        </authorList>
    </citation>
    <scope>NUCLEOTIDE SEQUENCE</scope>
    <source>
        <strain evidence="3">CHK184-20233</strain>
    </source>
</reference>
<feature type="transmembrane region" description="Helical" evidence="1">
    <location>
        <begin position="159"/>
        <end position="176"/>
    </location>
</feature>
<evidence type="ECO:0000256" key="1">
    <source>
        <dbReference type="SAM" id="Phobius"/>
    </source>
</evidence>
<dbReference type="Gene3D" id="3.30.565.10">
    <property type="entry name" value="Histidine kinase-like ATPase, C-terminal domain"/>
    <property type="match status" value="1"/>
</dbReference>
<feature type="transmembrane region" description="Helical" evidence="1">
    <location>
        <begin position="79"/>
        <end position="105"/>
    </location>
</feature>
<dbReference type="Proteomes" id="UP000824232">
    <property type="component" value="Unassembled WGS sequence"/>
</dbReference>
<keyword evidence="1" id="KW-0472">Membrane</keyword>
<dbReference type="PANTHER" id="PTHR40448:SF1">
    <property type="entry name" value="TWO-COMPONENT SENSOR HISTIDINE KINASE"/>
    <property type="match status" value="1"/>
</dbReference>
<sequence length="429" mass="49716">MSPVITKIISVAGMNLIAIIISKRITKSQIKLFTLKNLGWFLFSLIPILIFQSVGYNFTTFLTFFFLILSIKKILEIDIIISTILVLFIMILSTIPDLLGSAIIMNFISFTEIHDNFLILCLTTIFVSIITYYIFMTPFVKKIVNLSIDKLQKQENRRVIIYLLFAFIAICIMYYTTSSIFTPTKDYFVANLVILSFIFLIFIYMNEIMKYDKLLMQNNTLYECMQNVENYQEQQDLCMHEYKNQLSKVIDATTDEKVINIVKSILKIDSSNENYILGKIKYLPKGEIKSLIYYKLLVSNKQNLNESIDISPKIKEEDLKLPSNVNNELSQLIGIYFDNAIEAAYNSSKKQIALEVYKIKDSLFFVITNSYKGNIKLNNITKKGFSTKGNSRGKGLYFANKIVKNSTYFNNETKIIDDYFIQKLEVRKK</sequence>
<dbReference type="Pfam" id="PF14501">
    <property type="entry name" value="HATPase_c_5"/>
    <property type="match status" value="1"/>
</dbReference>
<reference evidence="3" key="2">
    <citation type="journal article" date="2021" name="PeerJ">
        <title>Extensive microbial diversity within the chicken gut microbiome revealed by metagenomics and culture.</title>
        <authorList>
            <person name="Gilroy R."/>
            <person name="Ravi A."/>
            <person name="Getino M."/>
            <person name="Pursley I."/>
            <person name="Horton D.L."/>
            <person name="Alikhan N.F."/>
            <person name="Baker D."/>
            <person name="Gharbi K."/>
            <person name="Hall N."/>
            <person name="Watson M."/>
            <person name="Adriaenssens E.M."/>
            <person name="Foster-Nyarko E."/>
            <person name="Jarju S."/>
            <person name="Secka A."/>
            <person name="Antonio M."/>
            <person name="Oren A."/>
            <person name="Chaudhuri R.R."/>
            <person name="La Ragione R."/>
            <person name="Hildebrand F."/>
            <person name="Pallen M.J."/>
        </authorList>
    </citation>
    <scope>NUCLEOTIDE SEQUENCE</scope>
    <source>
        <strain evidence="3">CHK184-20233</strain>
    </source>
</reference>